<keyword evidence="7 8" id="KW-0275">Fatty acid biosynthesis</keyword>
<dbReference type="Pfam" id="PF01648">
    <property type="entry name" value="ACPS"/>
    <property type="match status" value="1"/>
</dbReference>
<evidence type="ECO:0000256" key="3">
    <source>
        <dbReference type="ARBA" id="ARBA00022723"/>
    </source>
</evidence>
<dbReference type="InterPro" id="IPR037143">
    <property type="entry name" value="4-PPantetheinyl_Trfase_dom_sf"/>
</dbReference>
<dbReference type="InterPro" id="IPR002582">
    <property type="entry name" value="ACPS"/>
</dbReference>
<dbReference type="NCBIfam" id="TIGR00516">
    <property type="entry name" value="acpS"/>
    <property type="match status" value="1"/>
</dbReference>
<dbReference type="GO" id="GO:0000287">
    <property type="term" value="F:magnesium ion binding"/>
    <property type="evidence" value="ECO:0007669"/>
    <property type="project" value="UniProtKB-UniRule"/>
</dbReference>
<dbReference type="InterPro" id="IPR008278">
    <property type="entry name" value="4-PPantetheinyl_Trfase_dom"/>
</dbReference>
<comment type="subcellular location">
    <subcellularLocation>
        <location evidence="8">Cytoplasm</location>
    </subcellularLocation>
</comment>
<feature type="domain" description="4'-phosphopantetheinyl transferase" evidence="9">
    <location>
        <begin position="4"/>
        <end position="94"/>
    </location>
</feature>
<protein>
    <recommendedName>
        <fullName evidence="8">Holo-[acyl-carrier-protein] synthase</fullName>
        <shortName evidence="8">Holo-ACP synthase</shortName>
        <ecNumber evidence="8">2.7.8.7</ecNumber>
    </recommendedName>
    <alternativeName>
        <fullName evidence="8">4'-phosphopantetheinyl transferase AcpS</fullName>
    </alternativeName>
</protein>
<comment type="cofactor">
    <cofactor evidence="8">
        <name>Mg(2+)</name>
        <dbReference type="ChEBI" id="CHEBI:18420"/>
    </cofactor>
</comment>
<dbReference type="Gene3D" id="3.90.470.20">
    <property type="entry name" value="4'-phosphopantetheinyl transferase domain"/>
    <property type="match status" value="1"/>
</dbReference>
<evidence type="ECO:0000256" key="8">
    <source>
        <dbReference type="HAMAP-Rule" id="MF_00101"/>
    </source>
</evidence>
<gene>
    <name evidence="8" type="primary">acpS</name>
    <name evidence="10" type="ORF">GGR36_000218</name>
</gene>
<evidence type="ECO:0000313" key="11">
    <source>
        <dbReference type="Proteomes" id="UP000561045"/>
    </source>
</evidence>
<evidence type="ECO:0000313" key="10">
    <source>
        <dbReference type="EMBL" id="MBB4010910.1"/>
    </source>
</evidence>
<evidence type="ECO:0000256" key="5">
    <source>
        <dbReference type="ARBA" id="ARBA00022842"/>
    </source>
</evidence>
<dbReference type="EC" id="2.7.8.7" evidence="8"/>
<keyword evidence="4 8" id="KW-0276">Fatty acid metabolism</keyword>
<evidence type="ECO:0000256" key="4">
    <source>
        <dbReference type="ARBA" id="ARBA00022832"/>
    </source>
</evidence>
<evidence type="ECO:0000256" key="6">
    <source>
        <dbReference type="ARBA" id="ARBA00023098"/>
    </source>
</evidence>
<dbReference type="EMBL" id="JACIET010000001">
    <property type="protein sequence ID" value="MBB4010910.1"/>
    <property type="molecule type" value="Genomic_DNA"/>
</dbReference>
<dbReference type="AlphaFoldDB" id="A0A840BD00"/>
<evidence type="ECO:0000256" key="7">
    <source>
        <dbReference type="ARBA" id="ARBA00023160"/>
    </source>
</evidence>
<sequence>MIVGIGTDIVAIARVRASLERHGDAFAERILAANEFDDYRAVRDGARFLAKRFAAKEAFAKAFGTGLRPPATLRAISVAHDDLGKPVYAFDVPLAQAMHARQWVAHLSISDEKESVVAFALIEHRGQSADAA</sequence>
<keyword evidence="8" id="KW-0963">Cytoplasm</keyword>
<name>A0A840BD00_9RHOO</name>
<keyword evidence="11" id="KW-1185">Reference proteome</keyword>
<comment type="caution">
    <text evidence="10">The sequence shown here is derived from an EMBL/GenBank/DDBJ whole genome shotgun (WGS) entry which is preliminary data.</text>
</comment>
<dbReference type="HAMAP" id="MF_00101">
    <property type="entry name" value="AcpS"/>
    <property type="match status" value="1"/>
</dbReference>
<feature type="binding site" evidence="8">
    <location>
        <position position="8"/>
    </location>
    <ligand>
        <name>Mg(2+)</name>
        <dbReference type="ChEBI" id="CHEBI:18420"/>
    </ligand>
</feature>
<dbReference type="InterPro" id="IPR004568">
    <property type="entry name" value="Ppantetheine-prot_Trfase_dom"/>
</dbReference>
<dbReference type="GO" id="GO:0006633">
    <property type="term" value="P:fatty acid biosynthetic process"/>
    <property type="evidence" value="ECO:0007669"/>
    <property type="project" value="UniProtKB-UniRule"/>
</dbReference>
<keyword evidence="1 8" id="KW-0444">Lipid biosynthesis</keyword>
<keyword evidence="2 8" id="KW-0808">Transferase</keyword>
<keyword evidence="5 8" id="KW-0460">Magnesium</keyword>
<keyword evidence="3 8" id="KW-0479">Metal-binding</keyword>
<comment type="catalytic activity">
    <reaction evidence="8">
        <text>apo-[ACP] + CoA = holo-[ACP] + adenosine 3',5'-bisphosphate + H(+)</text>
        <dbReference type="Rhea" id="RHEA:12068"/>
        <dbReference type="Rhea" id="RHEA-COMP:9685"/>
        <dbReference type="Rhea" id="RHEA-COMP:9690"/>
        <dbReference type="ChEBI" id="CHEBI:15378"/>
        <dbReference type="ChEBI" id="CHEBI:29999"/>
        <dbReference type="ChEBI" id="CHEBI:57287"/>
        <dbReference type="ChEBI" id="CHEBI:58343"/>
        <dbReference type="ChEBI" id="CHEBI:64479"/>
        <dbReference type="EC" id="2.7.8.7"/>
    </reaction>
</comment>
<organism evidence="10 11">
    <name type="scientific">Niveibacterium umoris</name>
    <dbReference type="NCBI Taxonomy" id="1193620"/>
    <lineage>
        <taxon>Bacteria</taxon>
        <taxon>Pseudomonadati</taxon>
        <taxon>Pseudomonadota</taxon>
        <taxon>Betaproteobacteria</taxon>
        <taxon>Rhodocyclales</taxon>
        <taxon>Rhodocyclaceae</taxon>
        <taxon>Niveibacterium</taxon>
    </lineage>
</organism>
<dbReference type="Proteomes" id="UP000561045">
    <property type="component" value="Unassembled WGS sequence"/>
</dbReference>
<comment type="function">
    <text evidence="8">Transfers the 4'-phosphopantetheine moiety from coenzyme A to a Ser of acyl-carrier-protein.</text>
</comment>
<evidence type="ECO:0000256" key="1">
    <source>
        <dbReference type="ARBA" id="ARBA00022516"/>
    </source>
</evidence>
<dbReference type="GO" id="GO:0005737">
    <property type="term" value="C:cytoplasm"/>
    <property type="evidence" value="ECO:0007669"/>
    <property type="project" value="UniProtKB-SubCell"/>
</dbReference>
<evidence type="ECO:0000256" key="2">
    <source>
        <dbReference type="ARBA" id="ARBA00022679"/>
    </source>
</evidence>
<dbReference type="SUPFAM" id="SSF56214">
    <property type="entry name" value="4'-phosphopantetheinyl transferase"/>
    <property type="match status" value="1"/>
</dbReference>
<dbReference type="NCBIfam" id="TIGR00556">
    <property type="entry name" value="pantethn_trn"/>
    <property type="match status" value="1"/>
</dbReference>
<comment type="similarity">
    <text evidence="8">Belongs to the P-Pant transferase superfamily. AcpS family.</text>
</comment>
<feature type="binding site" evidence="8">
    <location>
        <position position="57"/>
    </location>
    <ligand>
        <name>Mg(2+)</name>
        <dbReference type="ChEBI" id="CHEBI:18420"/>
    </ligand>
</feature>
<keyword evidence="6 8" id="KW-0443">Lipid metabolism</keyword>
<reference evidence="10 11" key="1">
    <citation type="submission" date="2020-08" db="EMBL/GenBank/DDBJ databases">
        <title>Genomic Encyclopedia of Type Strains, Phase IV (KMG-IV): sequencing the most valuable type-strain genomes for metagenomic binning, comparative biology and taxonomic classification.</title>
        <authorList>
            <person name="Goeker M."/>
        </authorList>
    </citation>
    <scope>NUCLEOTIDE SEQUENCE [LARGE SCALE GENOMIC DNA]</scope>
    <source>
        <strain evidence="10 11">DSM 106739</strain>
    </source>
</reference>
<evidence type="ECO:0000259" key="9">
    <source>
        <dbReference type="Pfam" id="PF01648"/>
    </source>
</evidence>
<proteinExistence type="inferred from homology"/>
<accession>A0A840BD00</accession>
<dbReference type="RefSeq" id="WP_183630964.1">
    <property type="nucleotide sequence ID" value="NZ_BAABLE010000011.1"/>
</dbReference>
<dbReference type="GO" id="GO:0008897">
    <property type="term" value="F:holo-[acyl-carrier-protein] synthase activity"/>
    <property type="evidence" value="ECO:0007669"/>
    <property type="project" value="UniProtKB-UniRule"/>
</dbReference>